<dbReference type="RefSeq" id="WP_093607600.1">
    <property type="nucleotide sequence ID" value="NZ_FNFF01000001.1"/>
</dbReference>
<reference evidence="2 3" key="1">
    <citation type="submission" date="2016-10" db="EMBL/GenBank/DDBJ databases">
        <authorList>
            <person name="de Groot N.N."/>
        </authorList>
    </citation>
    <scope>NUCLEOTIDE SEQUENCE [LARGE SCALE GENOMIC DNA]</scope>
    <source>
        <strain evidence="2 3">CGMCC 4.5727</strain>
    </source>
</reference>
<dbReference type="Proteomes" id="UP000199155">
    <property type="component" value="Unassembled WGS sequence"/>
</dbReference>
<dbReference type="GO" id="GO:0016747">
    <property type="term" value="F:acyltransferase activity, transferring groups other than amino-acyl groups"/>
    <property type="evidence" value="ECO:0007669"/>
    <property type="project" value="InterPro"/>
</dbReference>
<dbReference type="STRING" id="417292.SAMN05421806_1011265"/>
<evidence type="ECO:0000259" key="1">
    <source>
        <dbReference type="PROSITE" id="PS51186"/>
    </source>
</evidence>
<dbReference type="OrthoDB" id="7942268at2"/>
<protein>
    <submittedName>
        <fullName evidence="2">Acetyltransferase (GNAT) domain-containing protein</fullName>
    </submittedName>
</protein>
<evidence type="ECO:0000313" key="3">
    <source>
        <dbReference type="Proteomes" id="UP000199155"/>
    </source>
</evidence>
<dbReference type="InterPro" id="IPR016181">
    <property type="entry name" value="Acyl_CoA_acyltransferase"/>
</dbReference>
<evidence type="ECO:0000313" key="2">
    <source>
        <dbReference type="EMBL" id="SDJ61255.1"/>
    </source>
</evidence>
<sequence length="317" mass="35242">MPAHGTASDLVLRPISGPEEIDLFTALPYTINHELADDLAEDRRRPGWMWLALRGERVVARLAWWARTGTGEPVYLDILDVDDSDPDAGDAARALYAKASAAVLPEGTTPPEYERFVPADWREDPAARRAVETRMSVLESAGARLTVERLRLEWRPGTELPPRDPRLAFRPALDDAELLALQTRTLEGTLDFHSQDDLKRMTPAEAAQAQWEEEFARYTTPREWWQIATLADTGEAVGFVIPAHNGYNPVLAYIGVVPEHRGKGYIHGILGEGTRILAAQDVPRIRAATDLGNVPMANAFVRAGYVNFERAINMAWA</sequence>
<name>A0A1G8V7E8_9ACTN</name>
<feature type="domain" description="N-acetyltransferase" evidence="1">
    <location>
        <begin position="181"/>
        <end position="317"/>
    </location>
</feature>
<organism evidence="2 3">
    <name type="scientific">Streptomyces indicus</name>
    <dbReference type="NCBI Taxonomy" id="417292"/>
    <lineage>
        <taxon>Bacteria</taxon>
        <taxon>Bacillati</taxon>
        <taxon>Actinomycetota</taxon>
        <taxon>Actinomycetes</taxon>
        <taxon>Kitasatosporales</taxon>
        <taxon>Streptomycetaceae</taxon>
        <taxon>Streptomyces</taxon>
    </lineage>
</organism>
<dbReference type="Pfam" id="PF13302">
    <property type="entry name" value="Acetyltransf_3"/>
    <property type="match status" value="1"/>
</dbReference>
<gene>
    <name evidence="2" type="ORF">SAMN05421806_1011265</name>
</gene>
<dbReference type="SUPFAM" id="SSF55729">
    <property type="entry name" value="Acyl-CoA N-acyltransferases (Nat)"/>
    <property type="match status" value="1"/>
</dbReference>
<proteinExistence type="predicted"/>
<keyword evidence="2" id="KW-0808">Transferase</keyword>
<dbReference type="AlphaFoldDB" id="A0A1G8V7E8"/>
<keyword evidence="3" id="KW-1185">Reference proteome</keyword>
<dbReference type="InterPro" id="IPR000182">
    <property type="entry name" value="GNAT_dom"/>
</dbReference>
<dbReference type="PROSITE" id="PS51186">
    <property type="entry name" value="GNAT"/>
    <property type="match status" value="1"/>
</dbReference>
<dbReference type="Gene3D" id="3.40.630.30">
    <property type="match status" value="1"/>
</dbReference>
<accession>A0A1G8V7E8</accession>
<dbReference type="EMBL" id="FNFF01000001">
    <property type="protein sequence ID" value="SDJ61255.1"/>
    <property type="molecule type" value="Genomic_DNA"/>
</dbReference>